<keyword evidence="2 3" id="KW-0479">Metal-binding</keyword>
<dbReference type="Pfam" id="PF05163">
    <property type="entry name" value="DinB"/>
    <property type="match status" value="1"/>
</dbReference>
<gene>
    <name evidence="4" type="ORF">SAMN05421543_104123</name>
</gene>
<organism evidence="4 5">
    <name type="scientific">Alicyclobacillus macrosporangiidus</name>
    <dbReference type="NCBI Taxonomy" id="392015"/>
    <lineage>
        <taxon>Bacteria</taxon>
        <taxon>Bacillati</taxon>
        <taxon>Bacillota</taxon>
        <taxon>Bacilli</taxon>
        <taxon>Bacillales</taxon>
        <taxon>Alicyclobacillaceae</taxon>
        <taxon>Alicyclobacillus</taxon>
    </lineage>
</organism>
<dbReference type="Gene3D" id="1.20.120.450">
    <property type="entry name" value="dinb family like domain"/>
    <property type="match status" value="1"/>
</dbReference>
<evidence type="ECO:0000256" key="1">
    <source>
        <dbReference type="ARBA" id="ARBA00008635"/>
    </source>
</evidence>
<dbReference type="InterPro" id="IPR007837">
    <property type="entry name" value="DinB"/>
</dbReference>
<feature type="binding site" evidence="3">
    <location>
        <position position="139"/>
    </location>
    <ligand>
        <name>a divalent metal cation</name>
        <dbReference type="ChEBI" id="CHEBI:60240"/>
    </ligand>
</feature>
<dbReference type="PANTHER" id="PTHR37302">
    <property type="entry name" value="SLR1116 PROTEIN"/>
    <property type="match status" value="1"/>
</dbReference>
<evidence type="ECO:0000256" key="3">
    <source>
        <dbReference type="PIRSR" id="PIRSR607837-1"/>
    </source>
</evidence>
<keyword evidence="5" id="KW-1185">Reference proteome</keyword>
<dbReference type="EMBL" id="FPBV01000004">
    <property type="protein sequence ID" value="SFU58576.1"/>
    <property type="molecule type" value="Genomic_DNA"/>
</dbReference>
<dbReference type="Proteomes" id="UP000183508">
    <property type="component" value="Unassembled WGS sequence"/>
</dbReference>
<protein>
    <submittedName>
        <fullName evidence="4">Uncharacterized damage-inducible protein DinB (Forms a four-helix bundle)</fullName>
    </submittedName>
</protein>
<dbReference type="STRING" id="392015.SAMN05421543_104123"/>
<evidence type="ECO:0000313" key="4">
    <source>
        <dbReference type="EMBL" id="SFU58576.1"/>
    </source>
</evidence>
<evidence type="ECO:0000256" key="2">
    <source>
        <dbReference type="ARBA" id="ARBA00022723"/>
    </source>
</evidence>
<feature type="binding site" evidence="3">
    <location>
        <position position="49"/>
    </location>
    <ligand>
        <name>a divalent metal cation</name>
        <dbReference type="ChEBI" id="CHEBI:60240"/>
    </ligand>
</feature>
<dbReference type="SUPFAM" id="SSF109854">
    <property type="entry name" value="DinB/YfiT-like putative metalloenzymes"/>
    <property type="match status" value="1"/>
</dbReference>
<proteinExistence type="inferred from homology"/>
<dbReference type="RefSeq" id="WP_074950295.1">
    <property type="nucleotide sequence ID" value="NZ_FPBV01000004.1"/>
</dbReference>
<dbReference type="InterPro" id="IPR034660">
    <property type="entry name" value="DinB/YfiT-like"/>
</dbReference>
<dbReference type="PANTHER" id="PTHR37302:SF3">
    <property type="entry name" value="DAMAGE-INDUCIBLE PROTEIN DINB"/>
    <property type="match status" value="1"/>
</dbReference>
<dbReference type="AlphaFoldDB" id="A0A1I7HDL7"/>
<dbReference type="OrthoDB" id="25666at2"/>
<reference evidence="5" key="1">
    <citation type="submission" date="2016-10" db="EMBL/GenBank/DDBJ databases">
        <authorList>
            <person name="Varghese N."/>
        </authorList>
    </citation>
    <scope>NUCLEOTIDE SEQUENCE [LARGE SCALE GENOMIC DNA]</scope>
    <source>
        <strain evidence="5">DSM 17980</strain>
    </source>
</reference>
<dbReference type="GO" id="GO:0046872">
    <property type="term" value="F:metal ion binding"/>
    <property type="evidence" value="ECO:0007669"/>
    <property type="project" value="UniProtKB-KW"/>
</dbReference>
<comment type="similarity">
    <text evidence="1">Belongs to the DinB family.</text>
</comment>
<accession>A0A1I7HDL7</accession>
<evidence type="ECO:0000313" key="5">
    <source>
        <dbReference type="Proteomes" id="UP000183508"/>
    </source>
</evidence>
<feature type="binding site" evidence="3">
    <location>
        <position position="135"/>
    </location>
    <ligand>
        <name>a divalent metal cation</name>
        <dbReference type="ChEBI" id="CHEBI:60240"/>
    </ligand>
</feature>
<name>A0A1I7HDL7_9BACL</name>
<sequence length="161" mass="18788">MKSLLEQQYDLIQKTRQSLFQFLDGIPLHHLRTELPNFGYGSILRTHFHVADCYLYWLGAFARLRTEPAFVPEEEIARADLGAVRDRFARADELVHDFLRTFEGRWTEPVSNHVRWQAEPFTTTPLGLLTHTITHEFHHKGQIVTITRHLGYIPPDTDLVL</sequence>
<dbReference type="eggNOG" id="COG2318">
    <property type="taxonomic scope" value="Bacteria"/>
</dbReference>